<accession>A0A3B0VXU2</accession>
<sequence>LCDLTRQGILEKTGSSKGVIYHIVGMVLPNPEDVFGIIDSSSPIIDSSSPIIDSSSPIIDSSSPIIDSSSPIIDFEYLKTIDSRDEDGSLISEHHHRPFIDKLEFLSTDLRTQLCQRAKEPRNKKRVSPEVMKNVILTLCQNHFITISVLSEVVNREPDTLRGGYLASMVKEGVLELAFPKTPNDPRQAYTKTS</sequence>
<proteinExistence type="predicted"/>
<organism evidence="1">
    <name type="scientific">hydrothermal vent metagenome</name>
    <dbReference type="NCBI Taxonomy" id="652676"/>
    <lineage>
        <taxon>unclassified sequences</taxon>
        <taxon>metagenomes</taxon>
        <taxon>ecological metagenomes</taxon>
    </lineage>
</organism>
<name>A0A3B0VXU2_9ZZZZ</name>
<protein>
    <submittedName>
        <fullName evidence="1">Cell surface protein</fullName>
    </submittedName>
</protein>
<feature type="non-terminal residue" evidence="1">
    <location>
        <position position="1"/>
    </location>
</feature>
<reference evidence="1" key="1">
    <citation type="submission" date="2018-06" db="EMBL/GenBank/DDBJ databases">
        <authorList>
            <person name="Zhirakovskaya E."/>
        </authorList>
    </citation>
    <scope>NUCLEOTIDE SEQUENCE</scope>
</reference>
<dbReference type="AlphaFoldDB" id="A0A3B0VXU2"/>
<gene>
    <name evidence="1" type="ORF">MNBD_GAMMA03-1406</name>
</gene>
<evidence type="ECO:0000313" key="1">
    <source>
        <dbReference type="EMBL" id="VAW45160.1"/>
    </source>
</evidence>
<dbReference type="EMBL" id="UOFC01000044">
    <property type="protein sequence ID" value="VAW45160.1"/>
    <property type="molecule type" value="Genomic_DNA"/>
</dbReference>